<accession>A0A382S2X0</accession>
<evidence type="ECO:0000259" key="3">
    <source>
        <dbReference type="Pfam" id="PF02776"/>
    </source>
</evidence>
<reference evidence="4" key="1">
    <citation type="submission" date="2018-05" db="EMBL/GenBank/DDBJ databases">
        <authorList>
            <person name="Lanie J.A."/>
            <person name="Ng W.-L."/>
            <person name="Kazmierczak K.M."/>
            <person name="Andrzejewski T.M."/>
            <person name="Davidsen T.M."/>
            <person name="Wayne K.J."/>
            <person name="Tettelin H."/>
            <person name="Glass J.I."/>
            <person name="Rusch D."/>
            <person name="Podicherti R."/>
            <person name="Tsui H.-C.T."/>
            <person name="Winkler M.E."/>
        </authorList>
    </citation>
    <scope>NUCLEOTIDE SEQUENCE</scope>
</reference>
<comment type="similarity">
    <text evidence="1">Belongs to the TPP enzyme family.</text>
</comment>
<dbReference type="InterPro" id="IPR029061">
    <property type="entry name" value="THDP-binding"/>
</dbReference>
<dbReference type="GO" id="GO:0009099">
    <property type="term" value="P:L-valine biosynthetic process"/>
    <property type="evidence" value="ECO:0007669"/>
    <property type="project" value="TreeGrafter"/>
</dbReference>
<proteinExistence type="inferred from homology"/>
<dbReference type="InterPro" id="IPR045229">
    <property type="entry name" value="TPP_enz"/>
</dbReference>
<dbReference type="InterPro" id="IPR012001">
    <property type="entry name" value="Thiamin_PyroP_enz_TPP-bd_dom"/>
</dbReference>
<gene>
    <name evidence="4" type="ORF">METZ01_LOCUS357138</name>
</gene>
<dbReference type="PANTHER" id="PTHR18968:SF13">
    <property type="entry name" value="ACETOLACTATE SYNTHASE CATALYTIC SUBUNIT, MITOCHONDRIAL"/>
    <property type="match status" value="1"/>
</dbReference>
<dbReference type="GO" id="GO:0005948">
    <property type="term" value="C:acetolactate synthase complex"/>
    <property type="evidence" value="ECO:0007669"/>
    <property type="project" value="TreeGrafter"/>
</dbReference>
<dbReference type="Gene3D" id="3.40.50.970">
    <property type="match status" value="1"/>
</dbReference>
<dbReference type="PANTHER" id="PTHR18968">
    <property type="entry name" value="THIAMINE PYROPHOSPHATE ENZYMES"/>
    <property type="match status" value="1"/>
</dbReference>
<sequence length="283" mass="30366">MKKKSEKNSPQISRRAFIGTGAAAGAASVLPGADSAEARESTSPAISRAKVSPLSPQVMAREVGDARPPTVVQRAVVRPGSDLMVQVLRDLSIEYVISNPGSSFEGLQESIVNYGEIPNVMPEFITALHEESAVDMAHGYARSEGKPICALIQGTIGLQHASMAIYQAFLGRVPLIVLVGREDKHFLQQHTADDVAALVRPFTKWDAHPTTIAETLDALQEAYRQAITPPCAPVVVIMDGHIGKQEAGDLELPTYYPPTVQTIRQEQADAISIGLVNASNPRV</sequence>
<dbReference type="CDD" id="cd07035">
    <property type="entry name" value="TPP_PYR_POX_like"/>
    <property type="match status" value="1"/>
</dbReference>
<evidence type="ECO:0000313" key="4">
    <source>
        <dbReference type="EMBL" id="SVD04284.1"/>
    </source>
</evidence>
<dbReference type="AlphaFoldDB" id="A0A382S2X0"/>
<dbReference type="GO" id="GO:0009097">
    <property type="term" value="P:isoleucine biosynthetic process"/>
    <property type="evidence" value="ECO:0007669"/>
    <property type="project" value="TreeGrafter"/>
</dbReference>
<dbReference type="InterPro" id="IPR006311">
    <property type="entry name" value="TAT_signal"/>
</dbReference>
<dbReference type="GO" id="GO:0050660">
    <property type="term" value="F:flavin adenine dinucleotide binding"/>
    <property type="evidence" value="ECO:0007669"/>
    <property type="project" value="TreeGrafter"/>
</dbReference>
<evidence type="ECO:0000256" key="2">
    <source>
        <dbReference type="SAM" id="MobiDB-lite"/>
    </source>
</evidence>
<name>A0A382S2X0_9ZZZZ</name>
<dbReference type="SUPFAM" id="SSF52518">
    <property type="entry name" value="Thiamin diphosphate-binding fold (THDP-binding)"/>
    <property type="match status" value="1"/>
</dbReference>
<protein>
    <recommendedName>
        <fullName evidence="3">Thiamine pyrophosphate enzyme N-terminal TPP-binding domain-containing protein</fullName>
    </recommendedName>
</protein>
<dbReference type="GO" id="GO:0003984">
    <property type="term" value="F:acetolactate synthase activity"/>
    <property type="evidence" value="ECO:0007669"/>
    <property type="project" value="TreeGrafter"/>
</dbReference>
<dbReference type="GO" id="GO:0030976">
    <property type="term" value="F:thiamine pyrophosphate binding"/>
    <property type="evidence" value="ECO:0007669"/>
    <property type="project" value="InterPro"/>
</dbReference>
<evidence type="ECO:0000256" key="1">
    <source>
        <dbReference type="ARBA" id="ARBA00007812"/>
    </source>
</evidence>
<feature type="domain" description="Thiamine pyrophosphate enzyme N-terminal TPP-binding" evidence="3">
    <location>
        <begin position="80"/>
        <end position="193"/>
    </location>
</feature>
<dbReference type="Pfam" id="PF02776">
    <property type="entry name" value="TPP_enzyme_N"/>
    <property type="match status" value="1"/>
</dbReference>
<organism evidence="4">
    <name type="scientific">marine metagenome</name>
    <dbReference type="NCBI Taxonomy" id="408172"/>
    <lineage>
        <taxon>unclassified sequences</taxon>
        <taxon>metagenomes</taxon>
        <taxon>ecological metagenomes</taxon>
    </lineage>
</organism>
<feature type="non-terminal residue" evidence="4">
    <location>
        <position position="283"/>
    </location>
</feature>
<dbReference type="EMBL" id="UINC01126047">
    <property type="protein sequence ID" value="SVD04284.1"/>
    <property type="molecule type" value="Genomic_DNA"/>
</dbReference>
<feature type="region of interest" description="Disordered" evidence="2">
    <location>
        <begin position="32"/>
        <end position="53"/>
    </location>
</feature>
<dbReference type="PROSITE" id="PS51318">
    <property type="entry name" value="TAT"/>
    <property type="match status" value="1"/>
</dbReference>